<dbReference type="Gene3D" id="3.40.50.20">
    <property type="match status" value="1"/>
</dbReference>
<dbReference type="InterPro" id="IPR020019">
    <property type="entry name" value="AcTrfase_PglD-like"/>
</dbReference>
<protein>
    <recommendedName>
        <fullName evidence="6">PglD N-terminal domain-containing protein</fullName>
    </recommendedName>
</protein>
<dbReference type="AlphaFoldDB" id="A0A0M2F4Y9"/>
<feature type="domain" description="PglD N-terminal" evidence="6">
    <location>
        <begin position="4"/>
        <end position="80"/>
    </location>
</feature>
<evidence type="ECO:0000256" key="5">
    <source>
        <dbReference type="PIRSR" id="PIRSR620019-2"/>
    </source>
</evidence>
<organism evidence="7 8">
    <name type="scientific">Pectobacterium brasiliense</name>
    <dbReference type="NCBI Taxonomy" id="180957"/>
    <lineage>
        <taxon>Bacteria</taxon>
        <taxon>Pseudomonadati</taxon>
        <taxon>Pseudomonadota</taxon>
        <taxon>Gammaproteobacteria</taxon>
        <taxon>Enterobacterales</taxon>
        <taxon>Pectobacteriaceae</taxon>
        <taxon>Pectobacterium</taxon>
    </lineage>
</organism>
<evidence type="ECO:0000313" key="7">
    <source>
        <dbReference type="EMBL" id="KGA35182.1"/>
    </source>
</evidence>
<evidence type="ECO:0000256" key="2">
    <source>
        <dbReference type="ARBA" id="ARBA00022679"/>
    </source>
</evidence>
<dbReference type="EMBL" id="JQOD01000001">
    <property type="protein sequence ID" value="KGA35182.1"/>
    <property type="molecule type" value="Genomic_DNA"/>
</dbReference>
<sequence length="215" mass="23203">MILGIYGAGGLGRETLMLAQLINEKEKRWEDILFIDDINPERVLKNISVKSFAQVKNIKFLEVVIATGEPAIRASMAEKIRGSRINLATLIDPSAYISPCSKIGDGVVIYQGVNVSCDTCVEDNVIMQAFSSISHDCHIAAHSITSTYSAMAGAVYVGTRTFIGMGALIKEKIRIGNDVIVGMGANVVSSVPDKMVVLGNPAKIVRENDSGRVFR</sequence>
<dbReference type="InterPro" id="IPR041561">
    <property type="entry name" value="PglD_N"/>
</dbReference>
<dbReference type="SUPFAM" id="SSF51161">
    <property type="entry name" value="Trimeric LpxA-like enzymes"/>
    <property type="match status" value="1"/>
</dbReference>
<comment type="similarity">
    <text evidence="1">Belongs to the transferase hexapeptide repeat family.</text>
</comment>
<keyword evidence="2" id="KW-0808">Transferase</keyword>
<dbReference type="Proteomes" id="UP000029435">
    <property type="component" value="Unassembled WGS sequence"/>
</dbReference>
<dbReference type="CDD" id="cd03360">
    <property type="entry name" value="LbH_AT_putative"/>
    <property type="match status" value="1"/>
</dbReference>
<evidence type="ECO:0000256" key="1">
    <source>
        <dbReference type="ARBA" id="ARBA00007274"/>
    </source>
</evidence>
<dbReference type="RefSeq" id="WP_039311698.1">
    <property type="nucleotide sequence ID" value="NZ_JQOD01000001.1"/>
</dbReference>
<feature type="active site" description="Proton acceptor" evidence="4">
    <location>
        <position position="135"/>
    </location>
</feature>
<dbReference type="InterPro" id="IPR018357">
    <property type="entry name" value="Hexapep_transf_CS"/>
</dbReference>
<dbReference type="PROSITE" id="PS00101">
    <property type="entry name" value="HEXAPEP_TRANSFERASES"/>
    <property type="match status" value="1"/>
</dbReference>
<dbReference type="Gene3D" id="2.160.10.10">
    <property type="entry name" value="Hexapeptide repeat proteins"/>
    <property type="match status" value="1"/>
</dbReference>
<dbReference type="OrthoDB" id="9794407at2"/>
<keyword evidence="3" id="KW-0677">Repeat</keyword>
<dbReference type="InterPro" id="IPR011004">
    <property type="entry name" value="Trimer_LpxA-like_sf"/>
</dbReference>
<evidence type="ECO:0000256" key="3">
    <source>
        <dbReference type="ARBA" id="ARBA00022737"/>
    </source>
</evidence>
<name>A0A0M2F4Y9_9GAMM</name>
<dbReference type="InterPro" id="IPR050179">
    <property type="entry name" value="Trans_hexapeptide_repeat"/>
</dbReference>
<dbReference type="PANTHER" id="PTHR43300:SF7">
    <property type="entry name" value="UDP-N-ACETYLBACILLOSAMINE N-ACETYLTRANSFERASE"/>
    <property type="match status" value="1"/>
</dbReference>
<comment type="caution">
    <text evidence="7">The sequence shown here is derived from an EMBL/GenBank/DDBJ whole genome shotgun (WGS) entry which is preliminary data.</text>
</comment>
<accession>A0A0M2F4Y9</accession>
<feature type="binding site" evidence="5">
    <location>
        <position position="68"/>
    </location>
    <ligand>
        <name>substrate</name>
    </ligand>
</feature>
<gene>
    <name evidence="7" type="ORF">KU74_01555</name>
</gene>
<dbReference type="NCBIfam" id="TIGR03570">
    <property type="entry name" value="NeuD_NnaD"/>
    <property type="match status" value="1"/>
</dbReference>
<feature type="site" description="Increases basicity of active site His" evidence="4">
    <location>
        <position position="136"/>
    </location>
</feature>
<dbReference type="Pfam" id="PF17836">
    <property type="entry name" value="PglD_N"/>
    <property type="match status" value="1"/>
</dbReference>
<proteinExistence type="inferred from homology"/>
<evidence type="ECO:0000259" key="6">
    <source>
        <dbReference type="Pfam" id="PF17836"/>
    </source>
</evidence>
<evidence type="ECO:0000256" key="4">
    <source>
        <dbReference type="PIRSR" id="PIRSR620019-1"/>
    </source>
</evidence>
<evidence type="ECO:0000313" key="8">
    <source>
        <dbReference type="Proteomes" id="UP000029435"/>
    </source>
</evidence>
<reference evidence="7 8" key="1">
    <citation type="submission" date="2014-08" db="EMBL/GenBank/DDBJ databases">
        <title>Genome sequences of NCPPB Pectobacterium isolates.</title>
        <authorList>
            <person name="Glover R.H."/>
            <person name="Sapp M."/>
            <person name="Elphinstone J."/>
        </authorList>
    </citation>
    <scope>NUCLEOTIDE SEQUENCE [LARGE SCALE GENOMIC DNA]</scope>
    <source>
        <strain evidence="7 8">LMG 21372</strain>
    </source>
</reference>
<dbReference type="GO" id="GO:0016747">
    <property type="term" value="F:acyltransferase activity, transferring groups other than amino-acyl groups"/>
    <property type="evidence" value="ECO:0007669"/>
    <property type="project" value="UniProtKB-ARBA"/>
</dbReference>
<dbReference type="PANTHER" id="PTHR43300">
    <property type="entry name" value="ACETYLTRANSFERASE"/>
    <property type="match status" value="1"/>
</dbReference>